<sequence>MPTDRKDPTEQEILIEEKKTKPNGEVYVRKYIKGRFLGKGGFAKCYEFTCTETKQPYAAKLLPKSSLTKSRARQKLLSEIKIHRSLKHKHVVGFQHFFEDHDNVYILLELCTNQTLNEIIRRRKRLHELEVQCYVVQMVSALKYLHAHKVIHRDLKLGNLFVNDKMEIKIGDFGLATKLEFEGDRKRTICGTPNYIAPEILEGKNGHSYEVDIWSLGVIIYTLLIGKPPFETSDVKTTYKKIRLNSYTFPDNIKCSREIKDLISSILHLDPAKRPNLTQILEHEFFHMNAAIPKALPAYTLACPPSESYTTKFKTGKAKEGSKHKLKRDKSKYLKTVPQTDLDPLIMEAVKGDTFVVEYVDYSSKYGVGYILSNGTFGVFYNDSTKIIFDPSSESIEYVNKKSGDKSGRIEKFYSKEYPAHLKKKMTLLQHFTGYLEKNIHAKRHLLKESLDDEEKSIVVKKWLRTKHAIIFRLSNKLVQVIFFDNTEIILHSENRAVTYVNKKGERLFYSIESSIESNNQEMTKRLNYTRQVLTHMLQNKFGASSYPDGMVGEKERDEIEVQ</sequence>
<dbReference type="FunFam" id="3.30.1120.30:FF:000013">
    <property type="entry name" value="Serine/threonine-protein kinase PLK"/>
    <property type="match status" value="1"/>
</dbReference>
<evidence type="ECO:0000259" key="10">
    <source>
        <dbReference type="PROSITE" id="PS50078"/>
    </source>
</evidence>
<dbReference type="PROSITE" id="PS50078">
    <property type="entry name" value="POLO_BOX"/>
    <property type="match status" value="2"/>
</dbReference>
<dbReference type="Proteomes" id="UP001295684">
    <property type="component" value="Unassembled WGS sequence"/>
</dbReference>
<feature type="binding site" evidence="7">
    <location>
        <position position="60"/>
    </location>
    <ligand>
        <name>ATP</name>
        <dbReference type="ChEBI" id="CHEBI:30616"/>
    </ligand>
</feature>
<dbReference type="SUPFAM" id="SSF82615">
    <property type="entry name" value="Polo-box domain"/>
    <property type="match status" value="2"/>
</dbReference>
<dbReference type="Gene3D" id="3.30.1120.30">
    <property type="entry name" value="POLO box domain"/>
    <property type="match status" value="2"/>
</dbReference>
<keyword evidence="12" id="KW-1185">Reference proteome</keyword>
<dbReference type="PANTHER" id="PTHR24345:SF0">
    <property type="entry name" value="CELL CYCLE SERINE_THREONINE-PROTEIN KINASE CDC5_MSD2"/>
    <property type="match status" value="1"/>
</dbReference>
<dbReference type="Pfam" id="PF00659">
    <property type="entry name" value="POLO_box"/>
    <property type="match status" value="2"/>
</dbReference>
<dbReference type="PROSITE" id="PS50011">
    <property type="entry name" value="PROTEIN_KINASE_DOM"/>
    <property type="match status" value="1"/>
</dbReference>
<dbReference type="PANTHER" id="PTHR24345">
    <property type="entry name" value="SERINE/THREONINE-PROTEIN KINASE PLK"/>
    <property type="match status" value="1"/>
</dbReference>
<dbReference type="InterPro" id="IPR033701">
    <property type="entry name" value="POLO_box_1"/>
</dbReference>
<evidence type="ECO:0000256" key="7">
    <source>
        <dbReference type="PROSITE-ProRule" id="PRU10141"/>
    </source>
</evidence>
<dbReference type="Pfam" id="PF00069">
    <property type="entry name" value="Pkinase"/>
    <property type="match status" value="1"/>
</dbReference>
<dbReference type="Gene3D" id="3.30.200.20">
    <property type="entry name" value="Phosphorylase Kinase, domain 1"/>
    <property type="match status" value="1"/>
</dbReference>
<name>A0AAD1U6C0_EUPCR</name>
<keyword evidence="2 8" id="KW-0808">Transferase</keyword>
<dbReference type="Gene3D" id="1.10.510.10">
    <property type="entry name" value="Transferase(Phosphotransferase) domain 1"/>
    <property type="match status" value="1"/>
</dbReference>
<dbReference type="CDD" id="cd13117">
    <property type="entry name" value="POLO_box_2"/>
    <property type="match status" value="1"/>
</dbReference>
<feature type="domain" description="POLO box" evidence="10">
    <location>
        <begin position="459"/>
        <end position="539"/>
    </location>
</feature>
<comment type="catalytic activity">
    <reaction evidence="8">
        <text>L-threonyl-[protein] + ATP = O-phospho-L-threonyl-[protein] + ADP + H(+)</text>
        <dbReference type="Rhea" id="RHEA:46608"/>
        <dbReference type="Rhea" id="RHEA-COMP:11060"/>
        <dbReference type="Rhea" id="RHEA-COMP:11605"/>
        <dbReference type="ChEBI" id="CHEBI:15378"/>
        <dbReference type="ChEBI" id="CHEBI:30013"/>
        <dbReference type="ChEBI" id="CHEBI:30616"/>
        <dbReference type="ChEBI" id="CHEBI:61977"/>
        <dbReference type="ChEBI" id="CHEBI:456216"/>
        <dbReference type="EC" id="2.7.11.21"/>
    </reaction>
</comment>
<evidence type="ECO:0000256" key="5">
    <source>
        <dbReference type="ARBA" id="ARBA00022777"/>
    </source>
</evidence>
<dbReference type="PROSITE" id="PS00108">
    <property type="entry name" value="PROTEIN_KINASE_ST"/>
    <property type="match status" value="1"/>
</dbReference>
<dbReference type="CDD" id="cd14099">
    <property type="entry name" value="STKc_PLK"/>
    <property type="match status" value="1"/>
</dbReference>
<keyword evidence="6 7" id="KW-0067">ATP-binding</keyword>
<dbReference type="InterPro" id="IPR033695">
    <property type="entry name" value="POLO_box_2"/>
</dbReference>
<dbReference type="FunFam" id="3.30.200.20:FF:000091">
    <property type="entry name" value="Serine/threonine-protein kinase PLK"/>
    <property type="match status" value="1"/>
</dbReference>
<dbReference type="GO" id="GO:0004674">
    <property type="term" value="F:protein serine/threonine kinase activity"/>
    <property type="evidence" value="ECO:0007669"/>
    <property type="project" value="UniProtKB-KW"/>
</dbReference>
<dbReference type="FunFam" id="1.10.510.10:FF:001048">
    <property type="entry name" value="Serine/threonine-protein kinase PLK"/>
    <property type="match status" value="1"/>
</dbReference>
<dbReference type="GO" id="GO:0005524">
    <property type="term" value="F:ATP binding"/>
    <property type="evidence" value="ECO:0007669"/>
    <property type="project" value="UniProtKB-UniRule"/>
</dbReference>
<protein>
    <recommendedName>
        <fullName evidence="8">Serine/threonine-protein kinase PLK</fullName>
        <ecNumber evidence="8">2.7.11.21</ecNumber>
    </recommendedName>
    <alternativeName>
        <fullName evidence="8">Polo-like kinase</fullName>
    </alternativeName>
</protein>
<evidence type="ECO:0000256" key="8">
    <source>
        <dbReference type="RuleBase" id="RU361162"/>
    </source>
</evidence>
<comment type="caution">
    <text evidence="11">The sequence shown here is derived from an EMBL/GenBank/DDBJ whole genome shotgun (WGS) entry which is preliminary data.</text>
</comment>
<dbReference type="CDD" id="cd13118">
    <property type="entry name" value="POLO_box_1"/>
    <property type="match status" value="1"/>
</dbReference>
<dbReference type="InterPro" id="IPR000719">
    <property type="entry name" value="Prot_kinase_dom"/>
</dbReference>
<evidence type="ECO:0000259" key="9">
    <source>
        <dbReference type="PROSITE" id="PS50011"/>
    </source>
</evidence>
<keyword evidence="4 7" id="KW-0547">Nucleotide-binding</keyword>
<keyword evidence="5 8" id="KW-0418">Kinase</keyword>
<comment type="similarity">
    <text evidence="8">Belongs to the protein kinase superfamily. Ser/Thr protein kinase family. CDC5/Polo subfamily.</text>
</comment>
<organism evidence="11 12">
    <name type="scientific">Euplotes crassus</name>
    <dbReference type="NCBI Taxonomy" id="5936"/>
    <lineage>
        <taxon>Eukaryota</taxon>
        <taxon>Sar</taxon>
        <taxon>Alveolata</taxon>
        <taxon>Ciliophora</taxon>
        <taxon>Intramacronucleata</taxon>
        <taxon>Spirotrichea</taxon>
        <taxon>Hypotrichia</taxon>
        <taxon>Euplotida</taxon>
        <taxon>Euplotidae</taxon>
        <taxon>Moneuplotes</taxon>
    </lineage>
</organism>
<dbReference type="AlphaFoldDB" id="A0AAD1U6C0"/>
<evidence type="ECO:0000256" key="1">
    <source>
        <dbReference type="ARBA" id="ARBA00022527"/>
    </source>
</evidence>
<dbReference type="InterPro" id="IPR008271">
    <property type="entry name" value="Ser/Thr_kinase_AS"/>
</dbReference>
<evidence type="ECO:0000313" key="12">
    <source>
        <dbReference type="Proteomes" id="UP001295684"/>
    </source>
</evidence>
<dbReference type="GO" id="GO:0005634">
    <property type="term" value="C:nucleus"/>
    <property type="evidence" value="ECO:0007669"/>
    <property type="project" value="TreeGrafter"/>
</dbReference>
<dbReference type="InterPro" id="IPR011009">
    <property type="entry name" value="Kinase-like_dom_sf"/>
</dbReference>
<feature type="domain" description="Protein kinase" evidence="9">
    <location>
        <begin position="31"/>
        <end position="286"/>
    </location>
</feature>
<proteinExistence type="inferred from homology"/>
<evidence type="ECO:0000256" key="4">
    <source>
        <dbReference type="ARBA" id="ARBA00022741"/>
    </source>
</evidence>
<evidence type="ECO:0000256" key="6">
    <source>
        <dbReference type="ARBA" id="ARBA00022840"/>
    </source>
</evidence>
<accession>A0AAD1U6C0</accession>
<keyword evidence="3" id="KW-0677">Repeat</keyword>
<reference evidence="11" key="1">
    <citation type="submission" date="2023-07" db="EMBL/GenBank/DDBJ databases">
        <authorList>
            <consortium name="AG Swart"/>
            <person name="Singh M."/>
            <person name="Singh A."/>
            <person name="Seah K."/>
            <person name="Emmerich C."/>
        </authorList>
    </citation>
    <scope>NUCLEOTIDE SEQUENCE</scope>
    <source>
        <strain evidence="11">DP1</strain>
    </source>
</reference>
<evidence type="ECO:0000313" key="11">
    <source>
        <dbReference type="EMBL" id="CAI2363205.1"/>
    </source>
</evidence>
<gene>
    <name evidence="11" type="ORF">ECRASSUSDP1_LOCUS4535</name>
</gene>
<dbReference type="InterPro" id="IPR017441">
    <property type="entry name" value="Protein_kinase_ATP_BS"/>
</dbReference>
<feature type="domain" description="POLO box" evidence="10">
    <location>
        <begin position="355"/>
        <end position="438"/>
    </location>
</feature>
<keyword evidence="1 8" id="KW-0723">Serine/threonine-protein kinase</keyword>
<evidence type="ECO:0000256" key="2">
    <source>
        <dbReference type="ARBA" id="ARBA00022679"/>
    </source>
</evidence>
<dbReference type="SMART" id="SM00220">
    <property type="entry name" value="S_TKc"/>
    <property type="match status" value="1"/>
</dbReference>
<dbReference type="EC" id="2.7.11.21" evidence="8"/>
<dbReference type="PROSITE" id="PS00107">
    <property type="entry name" value="PROTEIN_KINASE_ATP"/>
    <property type="match status" value="1"/>
</dbReference>
<dbReference type="InterPro" id="IPR000959">
    <property type="entry name" value="POLO_box_dom"/>
</dbReference>
<dbReference type="InterPro" id="IPR036947">
    <property type="entry name" value="POLO_box_dom_sf"/>
</dbReference>
<dbReference type="EMBL" id="CAMPGE010004360">
    <property type="protein sequence ID" value="CAI2363205.1"/>
    <property type="molecule type" value="Genomic_DNA"/>
</dbReference>
<dbReference type="SUPFAM" id="SSF56112">
    <property type="entry name" value="Protein kinase-like (PK-like)"/>
    <property type="match status" value="1"/>
</dbReference>
<evidence type="ECO:0000256" key="3">
    <source>
        <dbReference type="ARBA" id="ARBA00022737"/>
    </source>
</evidence>